<gene>
    <name evidence="2" type="ORF">ACOC_LOCUS5858</name>
</gene>
<keyword evidence="3" id="KW-1185">Reference proteome</keyword>
<name>A0A0R3PM15_ANGCS</name>
<evidence type="ECO:0000313" key="2">
    <source>
        <dbReference type="EMBL" id="VDM57443.1"/>
    </source>
</evidence>
<evidence type="ECO:0000256" key="1">
    <source>
        <dbReference type="SAM" id="MobiDB-lite"/>
    </source>
</evidence>
<dbReference type="EMBL" id="UYYA01003899">
    <property type="protein sequence ID" value="VDM57443.1"/>
    <property type="molecule type" value="Genomic_DNA"/>
</dbReference>
<evidence type="ECO:0000313" key="3">
    <source>
        <dbReference type="Proteomes" id="UP000267027"/>
    </source>
</evidence>
<dbReference type="Proteomes" id="UP000267027">
    <property type="component" value="Unassembled WGS sequence"/>
</dbReference>
<evidence type="ECO:0000313" key="4">
    <source>
        <dbReference type="WBParaSite" id="ACOC_0000585701-mRNA-1"/>
    </source>
</evidence>
<feature type="compositionally biased region" description="Low complexity" evidence="1">
    <location>
        <begin position="29"/>
        <end position="40"/>
    </location>
</feature>
<dbReference type="WBParaSite" id="ACOC_0000585701-mRNA-1">
    <property type="protein sequence ID" value="ACOC_0000585701-mRNA-1"/>
    <property type="gene ID" value="ACOC_0000585701"/>
</dbReference>
<sequence length="81" mass="8978">MGLDLARHRLLAEHGEAGGRAYGEAQESRTATARPAAAGGHAATAARATIWPHPRRFDRVRCFFVDIQGDKRRERTLRRVG</sequence>
<accession>A0A0R3PM15</accession>
<feature type="region of interest" description="Disordered" evidence="1">
    <location>
        <begin position="16"/>
        <end position="40"/>
    </location>
</feature>
<proteinExistence type="predicted"/>
<reference evidence="4" key="1">
    <citation type="submission" date="2017-02" db="UniProtKB">
        <authorList>
            <consortium name="WormBaseParasite"/>
        </authorList>
    </citation>
    <scope>IDENTIFICATION</scope>
</reference>
<organism evidence="4">
    <name type="scientific">Angiostrongylus costaricensis</name>
    <name type="common">Nematode worm</name>
    <dbReference type="NCBI Taxonomy" id="334426"/>
    <lineage>
        <taxon>Eukaryota</taxon>
        <taxon>Metazoa</taxon>
        <taxon>Ecdysozoa</taxon>
        <taxon>Nematoda</taxon>
        <taxon>Chromadorea</taxon>
        <taxon>Rhabditida</taxon>
        <taxon>Rhabditina</taxon>
        <taxon>Rhabditomorpha</taxon>
        <taxon>Strongyloidea</taxon>
        <taxon>Metastrongylidae</taxon>
        <taxon>Angiostrongylus</taxon>
    </lineage>
</organism>
<reference evidence="2 3" key="2">
    <citation type="submission" date="2018-11" db="EMBL/GenBank/DDBJ databases">
        <authorList>
            <consortium name="Pathogen Informatics"/>
        </authorList>
    </citation>
    <scope>NUCLEOTIDE SEQUENCE [LARGE SCALE GENOMIC DNA]</scope>
    <source>
        <strain evidence="2 3">Costa Rica</strain>
    </source>
</reference>
<dbReference type="AlphaFoldDB" id="A0A0R3PM15"/>
<protein>
    <submittedName>
        <fullName evidence="4">Transposase</fullName>
    </submittedName>
</protein>